<accession>A0A3B1ALS9</accession>
<dbReference type="InterPro" id="IPR027417">
    <property type="entry name" value="P-loop_NTPase"/>
</dbReference>
<feature type="domain" description="CobQ/CobB/MinD/ParA nucleotide binding" evidence="1">
    <location>
        <begin position="4"/>
        <end position="187"/>
    </location>
</feature>
<proteinExistence type="predicted"/>
<dbReference type="InterPro" id="IPR002586">
    <property type="entry name" value="CobQ/CobB/MinD/ParA_Nub-bd_dom"/>
</dbReference>
<gene>
    <name evidence="2" type="ORF">MNBD_GAMMA19-2044</name>
</gene>
<dbReference type="Pfam" id="PF01656">
    <property type="entry name" value="CbiA"/>
    <property type="match status" value="1"/>
</dbReference>
<dbReference type="PANTHER" id="PTHR13696">
    <property type="entry name" value="P-LOOP CONTAINING NUCLEOSIDE TRIPHOSPHATE HYDROLASE"/>
    <property type="match status" value="1"/>
</dbReference>
<dbReference type="InterPro" id="IPR050678">
    <property type="entry name" value="DNA_Partitioning_ATPase"/>
</dbReference>
<dbReference type="PIRSF" id="PIRSF009320">
    <property type="entry name" value="Nuc_binding_HP_1000"/>
    <property type="match status" value="1"/>
</dbReference>
<dbReference type="EMBL" id="UOFV01000210">
    <property type="protein sequence ID" value="VAX00408.1"/>
    <property type="molecule type" value="Genomic_DNA"/>
</dbReference>
<evidence type="ECO:0000313" key="2">
    <source>
        <dbReference type="EMBL" id="VAX00408.1"/>
    </source>
</evidence>
<evidence type="ECO:0000259" key="1">
    <source>
        <dbReference type="Pfam" id="PF01656"/>
    </source>
</evidence>
<dbReference type="AlphaFoldDB" id="A0A3B1ALS9"/>
<sequence length="239" mass="26438">MHRILILNAKGGCGKTTLAINLASYYAQQGRVTALLDYDPQGSSMRWLSLRDAEHPAIHGIAAFQRRRDVTRAFQMRLPVEAERVIMDVPAGVTGLGLVEYVQRVDTILLPVLASPIDIHAAAHFIQDLLLVGKIRTAGTRLAVVANRVRENTLIFRDLERFLSSLKLPLVATLRDSQNYIRAAEQGVGIHELEGSRALPDRERWEPLVEWLDKVADALPDQPFSNQLAGVVPIGGVAR</sequence>
<name>A0A3B1ALS9_9ZZZZ</name>
<dbReference type="CDD" id="cd02042">
    <property type="entry name" value="ParAB_family"/>
    <property type="match status" value="1"/>
</dbReference>
<organism evidence="2">
    <name type="scientific">hydrothermal vent metagenome</name>
    <dbReference type="NCBI Taxonomy" id="652676"/>
    <lineage>
        <taxon>unclassified sequences</taxon>
        <taxon>metagenomes</taxon>
        <taxon>ecological metagenomes</taxon>
    </lineage>
</organism>
<dbReference type="SUPFAM" id="SSF52540">
    <property type="entry name" value="P-loop containing nucleoside triphosphate hydrolases"/>
    <property type="match status" value="1"/>
</dbReference>
<reference evidence="2" key="1">
    <citation type="submission" date="2018-06" db="EMBL/GenBank/DDBJ databases">
        <authorList>
            <person name="Zhirakovskaya E."/>
        </authorList>
    </citation>
    <scope>NUCLEOTIDE SEQUENCE</scope>
</reference>
<dbReference type="PANTHER" id="PTHR13696:SF96">
    <property type="entry name" value="COBQ_COBB_MIND_PARA NUCLEOTIDE BINDING DOMAIN-CONTAINING PROTEIN"/>
    <property type="match status" value="1"/>
</dbReference>
<dbReference type="Gene3D" id="3.40.50.300">
    <property type="entry name" value="P-loop containing nucleotide triphosphate hydrolases"/>
    <property type="match status" value="1"/>
</dbReference>
<protein>
    <submittedName>
        <fullName evidence="2">ParA-like protein</fullName>
    </submittedName>
</protein>